<dbReference type="Proteomes" id="UP000264062">
    <property type="component" value="Unassembled WGS sequence"/>
</dbReference>
<dbReference type="InterPro" id="IPR037027">
    <property type="entry name" value="YqgF/RNaseH-like_dom_sf"/>
</dbReference>
<sequence length="170" mass="19817">MSCFLIKIKYMNLLRGRRRLLIDFQKSKYSKSSLKYWVKMNIISLDIGMKRTGICLYLENILLPQKTVETAFLDSSLQSIIKENDYEIVIVGVPLDKEMRETEMSGRIREIAKNLKSISSLKIEFFNEHLTTKEAERLAKSDIKKNKQKSAVDSLSAMIILEEYLNEKEK</sequence>
<protein>
    <recommendedName>
        <fullName evidence="1">Putative pre-16S rRNA nuclease</fullName>
        <ecNumber evidence="1">3.1.-.-</ecNumber>
    </recommendedName>
</protein>
<reference evidence="2 3" key="1">
    <citation type="journal article" date="2018" name="Nat. Biotechnol.">
        <title>A standardized bacterial taxonomy based on genome phylogeny substantially revises the tree of life.</title>
        <authorList>
            <person name="Parks D.H."/>
            <person name="Chuvochina M."/>
            <person name="Waite D.W."/>
            <person name="Rinke C."/>
            <person name="Skarshewski A."/>
            <person name="Chaumeil P.A."/>
            <person name="Hugenholtz P."/>
        </authorList>
    </citation>
    <scope>NUCLEOTIDE SEQUENCE [LARGE SCALE GENOMIC DNA]</scope>
    <source>
        <strain evidence="2">UBA9956</strain>
    </source>
</reference>
<gene>
    <name evidence="2" type="ORF">DCW38_06315</name>
</gene>
<keyword evidence="1" id="KW-0540">Nuclease</keyword>
<dbReference type="SUPFAM" id="SSF53098">
    <property type="entry name" value="Ribonuclease H-like"/>
    <property type="match status" value="1"/>
</dbReference>
<dbReference type="PANTHER" id="PTHR33317">
    <property type="entry name" value="POLYNUCLEOTIDYL TRANSFERASE, RIBONUCLEASE H-LIKE SUPERFAMILY PROTEIN"/>
    <property type="match status" value="1"/>
</dbReference>
<comment type="caution">
    <text evidence="2">The sequence shown here is derived from an EMBL/GenBank/DDBJ whole genome shotgun (WGS) entry which is preliminary data.</text>
</comment>
<evidence type="ECO:0000313" key="3">
    <source>
        <dbReference type="Proteomes" id="UP000264062"/>
    </source>
</evidence>
<dbReference type="GO" id="GO:0016788">
    <property type="term" value="F:hydrolase activity, acting on ester bonds"/>
    <property type="evidence" value="ECO:0007669"/>
    <property type="project" value="UniProtKB-UniRule"/>
</dbReference>
<organism evidence="2 3">
    <name type="scientific">candidate division WOR-3 bacterium</name>
    <dbReference type="NCBI Taxonomy" id="2052148"/>
    <lineage>
        <taxon>Bacteria</taxon>
        <taxon>Bacteria division WOR-3</taxon>
    </lineage>
</organism>
<dbReference type="InterPro" id="IPR012337">
    <property type="entry name" value="RNaseH-like_sf"/>
</dbReference>
<comment type="subcellular location">
    <subcellularLocation>
        <location evidence="1">Cytoplasm</location>
    </subcellularLocation>
</comment>
<dbReference type="GO" id="GO:0004518">
    <property type="term" value="F:nuclease activity"/>
    <property type="evidence" value="ECO:0007669"/>
    <property type="project" value="UniProtKB-KW"/>
</dbReference>
<evidence type="ECO:0000313" key="2">
    <source>
        <dbReference type="EMBL" id="HAV92777.1"/>
    </source>
</evidence>
<keyword evidence="1" id="KW-0690">Ribosome biogenesis</keyword>
<dbReference type="EC" id="3.1.-.-" evidence="1"/>
<name>A0A350HB61_UNCW3</name>
<dbReference type="GO" id="GO:0005829">
    <property type="term" value="C:cytosol"/>
    <property type="evidence" value="ECO:0007669"/>
    <property type="project" value="TreeGrafter"/>
</dbReference>
<dbReference type="InterPro" id="IPR005227">
    <property type="entry name" value="YqgF"/>
</dbReference>
<proteinExistence type="inferred from homology"/>
<accession>A0A350HB61</accession>
<keyword evidence="1" id="KW-0378">Hydrolase</keyword>
<dbReference type="Gene3D" id="3.30.420.140">
    <property type="entry name" value="YqgF/RNase H-like domain"/>
    <property type="match status" value="1"/>
</dbReference>
<keyword evidence="1" id="KW-0963">Cytoplasm</keyword>
<dbReference type="HAMAP" id="MF_00651">
    <property type="entry name" value="Nuclease_YqgF"/>
    <property type="match status" value="1"/>
</dbReference>
<dbReference type="AlphaFoldDB" id="A0A350HB61"/>
<dbReference type="EMBL" id="DMZY01000185">
    <property type="protein sequence ID" value="HAV92777.1"/>
    <property type="molecule type" value="Genomic_DNA"/>
</dbReference>
<comment type="function">
    <text evidence="1">Could be a nuclease involved in processing of the 5'-end of pre-16S rRNA.</text>
</comment>
<dbReference type="Pfam" id="PF03652">
    <property type="entry name" value="RuvX"/>
    <property type="match status" value="1"/>
</dbReference>
<dbReference type="CDD" id="cd16964">
    <property type="entry name" value="YqgF"/>
    <property type="match status" value="1"/>
</dbReference>
<dbReference type="NCBIfam" id="TIGR00250">
    <property type="entry name" value="RNAse_H_YqgF"/>
    <property type="match status" value="1"/>
</dbReference>
<comment type="similarity">
    <text evidence="1">Belongs to the YqgF HJR family.</text>
</comment>
<evidence type="ECO:0000256" key="1">
    <source>
        <dbReference type="HAMAP-Rule" id="MF_00651"/>
    </source>
</evidence>
<dbReference type="GO" id="GO:0000967">
    <property type="term" value="P:rRNA 5'-end processing"/>
    <property type="evidence" value="ECO:0007669"/>
    <property type="project" value="UniProtKB-UniRule"/>
</dbReference>
<dbReference type="PANTHER" id="PTHR33317:SF4">
    <property type="entry name" value="POLYNUCLEOTIDYL TRANSFERASE, RIBONUCLEASE H-LIKE SUPERFAMILY PROTEIN"/>
    <property type="match status" value="1"/>
</dbReference>